<accession>A0AAE1MWK7</accession>
<protein>
    <submittedName>
        <fullName evidence="1">Uncharacterized protein</fullName>
    </submittedName>
</protein>
<evidence type="ECO:0000313" key="2">
    <source>
        <dbReference type="Proteomes" id="UP001293593"/>
    </source>
</evidence>
<name>A0AAE1MWK7_9FABA</name>
<proteinExistence type="predicted"/>
<gene>
    <name evidence="1" type="ORF">QN277_016416</name>
</gene>
<dbReference type="EMBL" id="JAWXYG010000003">
    <property type="protein sequence ID" value="KAK4278587.1"/>
    <property type="molecule type" value="Genomic_DNA"/>
</dbReference>
<dbReference type="Proteomes" id="UP001293593">
    <property type="component" value="Unassembled WGS sequence"/>
</dbReference>
<reference evidence="1" key="1">
    <citation type="submission" date="2023-10" db="EMBL/GenBank/DDBJ databases">
        <title>Chromosome-level genome of the transformable northern wattle, Acacia crassicarpa.</title>
        <authorList>
            <person name="Massaro I."/>
            <person name="Sinha N.R."/>
            <person name="Poethig S."/>
            <person name="Leichty A.R."/>
        </authorList>
    </citation>
    <scope>NUCLEOTIDE SEQUENCE</scope>
    <source>
        <strain evidence="1">Acra3RX</strain>
        <tissue evidence="1">Leaf</tissue>
    </source>
</reference>
<organism evidence="1 2">
    <name type="scientific">Acacia crassicarpa</name>
    <name type="common">northern wattle</name>
    <dbReference type="NCBI Taxonomy" id="499986"/>
    <lineage>
        <taxon>Eukaryota</taxon>
        <taxon>Viridiplantae</taxon>
        <taxon>Streptophyta</taxon>
        <taxon>Embryophyta</taxon>
        <taxon>Tracheophyta</taxon>
        <taxon>Spermatophyta</taxon>
        <taxon>Magnoliopsida</taxon>
        <taxon>eudicotyledons</taxon>
        <taxon>Gunneridae</taxon>
        <taxon>Pentapetalae</taxon>
        <taxon>rosids</taxon>
        <taxon>fabids</taxon>
        <taxon>Fabales</taxon>
        <taxon>Fabaceae</taxon>
        <taxon>Caesalpinioideae</taxon>
        <taxon>mimosoid clade</taxon>
        <taxon>Acacieae</taxon>
        <taxon>Acacia</taxon>
    </lineage>
</organism>
<keyword evidence="2" id="KW-1185">Reference proteome</keyword>
<sequence>MRLRIVLPFRSWM</sequence>
<comment type="caution">
    <text evidence="1">The sequence shown here is derived from an EMBL/GenBank/DDBJ whole genome shotgun (WGS) entry which is preliminary data.</text>
</comment>
<evidence type="ECO:0000313" key="1">
    <source>
        <dbReference type="EMBL" id="KAK4278587.1"/>
    </source>
</evidence>